<evidence type="ECO:0000259" key="6">
    <source>
        <dbReference type="PROSITE" id="PS51720"/>
    </source>
</evidence>
<organism evidence="8 9">
    <name type="scientific">Albula glossodonta</name>
    <name type="common">roundjaw bonefish</name>
    <dbReference type="NCBI Taxonomy" id="121402"/>
    <lineage>
        <taxon>Eukaryota</taxon>
        <taxon>Metazoa</taxon>
        <taxon>Chordata</taxon>
        <taxon>Craniata</taxon>
        <taxon>Vertebrata</taxon>
        <taxon>Euteleostomi</taxon>
        <taxon>Actinopterygii</taxon>
        <taxon>Neopterygii</taxon>
        <taxon>Teleostei</taxon>
        <taxon>Albuliformes</taxon>
        <taxon>Albulidae</taxon>
        <taxon>Albula</taxon>
    </lineage>
</organism>
<keyword evidence="2" id="KW-0547">Nucleotide-binding</keyword>
<dbReference type="OrthoDB" id="8954335at2759"/>
<dbReference type="Gene3D" id="3.40.50.300">
    <property type="entry name" value="P-loop containing nucleotide triphosphate hydrolases"/>
    <property type="match status" value="1"/>
</dbReference>
<sequence>MDSAEQKILDLNILLLGRPQAGKSATGNTILGSVEFLSRLSPAAVTQECRLCCKTFPGFLRRQGCELALRLRVLDTPAYPSCLVSSEQVKQDIMASAERAFVTGPHVVVLVLRADVPFCKEDWQLIQLAEDILGPSWRNHSLLILSHYDRVDRAKIRGEEYLRLAPEALQALLESVEHRYHFLDNSKEWLQREGRLLMDKIFNIARKNKYETLPFSTNSTNLGKSMTSVSE</sequence>
<dbReference type="FunFam" id="3.40.50.300:FF:001392">
    <property type="entry name" value="GTPase IMAP family member GIMD1"/>
    <property type="match status" value="1"/>
</dbReference>
<dbReference type="AlphaFoldDB" id="A0A8T2P105"/>
<dbReference type="PROSITE" id="PS51720">
    <property type="entry name" value="G_AIG1"/>
    <property type="match status" value="1"/>
</dbReference>
<dbReference type="Proteomes" id="UP000824540">
    <property type="component" value="Unassembled WGS sequence"/>
</dbReference>
<keyword evidence="9" id="KW-1185">Reference proteome</keyword>
<dbReference type="PANTHER" id="PTHR10903">
    <property type="entry name" value="GTPASE, IMAP FAMILY MEMBER-RELATED"/>
    <property type="match status" value="1"/>
</dbReference>
<evidence type="ECO:0000256" key="4">
    <source>
        <dbReference type="ARBA" id="ARBA00067123"/>
    </source>
</evidence>
<evidence type="ECO:0000256" key="2">
    <source>
        <dbReference type="ARBA" id="ARBA00022741"/>
    </source>
</evidence>
<dbReference type="InterPro" id="IPR027417">
    <property type="entry name" value="P-loop_NTPase"/>
</dbReference>
<name>A0A8T2P105_9TELE</name>
<dbReference type="EMBL" id="JAFBMS010000014">
    <property type="protein sequence ID" value="KAG9347063.1"/>
    <property type="molecule type" value="Genomic_DNA"/>
</dbReference>
<reference evidence="8" key="1">
    <citation type="thesis" date="2021" institute="BYU ScholarsArchive" country="Provo, UT, USA">
        <title>Applications of and Algorithms for Genome Assembly and Genomic Analyses with an Emphasis on Marine Teleosts.</title>
        <authorList>
            <person name="Pickett B.D."/>
        </authorList>
    </citation>
    <scope>NUCLEOTIDE SEQUENCE</scope>
    <source>
        <strain evidence="8">HI-2016</strain>
    </source>
</reference>
<evidence type="ECO:0000256" key="5">
    <source>
        <dbReference type="ARBA" id="ARBA00076741"/>
    </source>
</evidence>
<dbReference type="PANTHER" id="PTHR10903:SF103">
    <property type="entry name" value="GTPASE IMAP FAMILY MEMBER GIMD1"/>
    <property type="match status" value="1"/>
</dbReference>
<dbReference type="InterPro" id="IPR045058">
    <property type="entry name" value="GIMA/IAN/Toc"/>
</dbReference>
<evidence type="ECO:0000256" key="1">
    <source>
        <dbReference type="ARBA" id="ARBA00008535"/>
    </source>
</evidence>
<comment type="caution">
    <text evidence="8">The sequence shown here is derived from an EMBL/GenBank/DDBJ whole genome shotgun (WGS) entry which is preliminary data.</text>
</comment>
<dbReference type="EMBL" id="JAFBMS010001738">
    <property type="protein sequence ID" value="KAG9328868.1"/>
    <property type="molecule type" value="Genomic_DNA"/>
</dbReference>
<dbReference type="GO" id="GO:0005525">
    <property type="term" value="F:GTP binding"/>
    <property type="evidence" value="ECO:0007669"/>
    <property type="project" value="UniProtKB-KW"/>
</dbReference>
<evidence type="ECO:0000313" key="8">
    <source>
        <dbReference type="EMBL" id="KAG9347063.1"/>
    </source>
</evidence>
<dbReference type="InterPro" id="IPR006703">
    <property type="entry name" value="G_AIG1"/>
</dbReference>
<proteinExistence type="inferred from homology"/>
<evidence type="ECO:0000313" key="9">
    <source>
        <dbReference type="Proteomes" id="UP000824540"/>
    </source>
</evidence>
<gene>
    <name evidence="8" type="ORF">JZ751_005990</name>
    <name evidence="7" type="ORF">JZ751_010076</name>
</gene>
<feature type="domain" description="AIG1-type G" evidence="6">
    <location>
        <begin position="8"/>
        <end position="224"/>
    </location>
</feature>
<evidence type="ECO:0000313" key="7">
    <source>
        <dbReference type="EMBL" id="KAG9328868.1"/>
    </source>
</evidence>
<dbReference type="Pfam" id="PF04548">
    <property type="entry name" value="AIG1"/>
    <property type="match status" value="1"/>
</dbReference>
<evidence type="ECO:0000256" key="3">
    <source>
        <dbReference type="ARBA" id="ARBA00023134"/>
    </source>
</evidence>
<protein>
    <recommendedName>
        <fullName evidence="4">GTPase IMAP family member GIMD1</fullName>
    </recommendedName>
    <alternativeName>
        <fullName evidence="5">GIMAP family P-loop NTPase domain-containing protein 1</fullName>
    </alternativeName>
</protein>
<keyword evidence="3" id="KW-0342">GTP-binding</keyword>
<comment type="similarity">
    <text evidence="1">Belongs to the TRAFAC class TrmE-Era-EngA-EngB-Septin-like GTPase superfamily. AIG1/Toc34/Toc159-like paraseptin GTPase family. IAN subfamily.</text>
</comment>
<accession>A0A8T2P105</accession>
<dbReference type="SUPFAM" id="SSF52540">
    <property type="entry name" value="P-loop containing nucleoside triphosphate hydrolases"/>
    <property type="match status" value="1"/>
</dbReference>